<feature type="region of interest" description="Disordered" evidence="1">
    <location>
        <begin position="1"/>
        <end position="35"/>
    </location>
</feature>
<evidence type="ECO:0000313" key="3">
    <source>
        <dbReference type="Proteomes" id="UP000566995"/>
    </source>
</evidence>
<name>A0A7W7KFH4_PSENT</name>
<evidence type="ECO:0000313" key="2">
    <source>
        <dbReference type="EMBL" id="MBB4861283.1"/>
    </source>
</evidence>
<proteinExistence type="predicted"/>
<comment type="caution">
    <text evidence="2">The sequence shown here is derived from an EMBL/GenBank/DDBJ whole genome shotgun (WGS) entry which is preliminary data.</text>
</comment>
<dbReference type="AlphaFoldDB" id="A0A7W7KFH4"/>
<evidence type="ECO:0000256" key="1">
    <source>
        <dbReference type="SAM" id="MobiDB-lite"/>
    </source>
</evidence>
<gene>
    <name evidence="2" type="ORF">HNP46_000094</name>
</gene>
<dbReference type="Proteomes" id="UP000566995">
    <property type="component" value="Unassembled WGS sequence"/>
</dbReference>
<organism evidence="2 3">
    <name type="scientific">Pseudomonas nitroreducens</name>
    <dbReference type="NCBI Taxonomy" id="46680"/>
    <lineage>
        <taxon>Bacteria</taxon>
        <taxon>Pseudomonadati</taxon>
        <taxon>Pseudomonadota</taxon>
        <taxon>Gammaproteobacteria</taxon>
        <taxon>Pseudomonadales</taxon>
        <taxon>Pseudomonadaceae</taxon>
        <taxon>Pseudomonas</taxon>
    </lineage>
</organism>
<protein>
    <submittedName>
        <fullName evidence="2">Uncharacterized protein</fullName>
    </submittedName>
</protein>
<accession>A0A7W7KFH4</accession>
<dbReference type="EMBL" id="JACHLI010000001">
    <property type="protein sequence ID" value="MBB4861283.1"/>
    <property type="molecule type" value="Genomic_DNA"/>
</dbReference>
<reference evidence="2 3" key="1">
    <citation type="submission" date="2020-08" db="EMBL/GenBank/DDBJ databases">
        <title>Functional genomics of gut bacteria from endangered species of beetles.</title>
        <authorList>
            <person name="Carlos-Shanley C."/>
        </authorList>
    </citation>
    <scope>NUCLEOTIDE SEQUENCE [LARGE SCALE GENOMIC DNA]</scope>
    <source>
        <strain evidence="2 3">S00179</strain>
    </source>
</reference>
<sequence length="35" mass="4363">MRYAAYPEPERKHKRPRPINLREESYQSYLRELQG</sequence>